<dbReference type="GO" id="GO:0008233">
    <property type="term" value="F:peptidase activity"/>
    <property type="evidence" value="ECO:0007669"/>
    <property type="project" value="UniProtKB-KW"/>
</dbReference>
<dbReference type="Proteomes" id="UP000199495">
    <property type="component" value="Unassembled WGS sequence"/>
</dbReference>
<dbReference type="PANTHER" id="PTHR48094:SF11">
    <property type="entry name" value="GLUTATHIONE-INDEPENDENT GLYOXALASE HSP31-RELATED"/>
    <property type="match status" value="1"/>
</dbReference>
<dbReference type="RefSeq" id="WP_090598467.1">
    <property type="nucleotide sequence ID" value="NZ_FNCS01000017.1"/>
</dbReference>
<evidence type="ECO:0000256" key="3">
    <source>
        <dbReference type="ARBA" id="ARBA00038493"/>
    </source>
</evidence>
<dbReference type="SUPFAM" id="SSF52317">
    <property type="entry name" value="Class I glutamine amidotransferase-like"/>
    <property type="match status" value="1"/>
</dbReference>
<evidence type="ECO:0000313" key="6">
    <source>
        <dbReference type="Proteomes" id="UP000199495"/>
    </source>
</evidence>
<gene>
    <name evidence="5" type="ORF">SAMN04487974_11750</name>
</gene>
<evidence type="ECO:0000256" key="2">
    <source>
        <dbReference type="ARBA" id="ARBA00023239"/>
    </source>
</evidence>
<dbReference type="Pfam" id="PF01965">
    <property type="entry name" value="DJ-1_PfpI"/>
    <property type="match status" value="1"/>
</dbReference>
<comment type="similarity">
    <text evidence="3">Belongs to the peptidase C56 family. HSP31-like subfamily.</text>
</comment>
<keyword evidence="1" id="KW-0346">Stress response</keyword>
<dbReference type="GO" id="GO:0019172">
    <property type="term" value="F:glyoxalase III activity"/>
    <property type="evidence" value="ECO:0007669"/>
    <property type="project" value="TreeGrafter"/>
</dbReference>
<keyword evidence="5" id="KW-0378">Hydrolase</keyword>
<dbReference type="AlphaFoldDB" id="A0A1G7Z3Q9"/>
<sequence>MPNILIILSAADTWTRADGSPYESGVWAEEFVVMDEKLIGAGFDVDIATPGGVAPTVDPHSMNPDVVGQENVDHFNAYFGKVAGRFGKPLVLADLSASQYDAIVIPGGHGPVEDLYKDADVGRILTEADRASKIIAPVCHGQGALLAAKDENGKWLFAGRRMTAFSDDEEVELGTADNAPWLLADTLRKSGAKYEQGPKWGAYVVEDRNLLSGQNPASTAPLADAVIAALR</sequence>
<name>A0A1G7Z3Q9_9HYPH</name>
<evidence type="ECO:0000259" key="4">
    <source>
        <dbReference type="Pfam" id="PF01965"/>
    </source>
</evidence>
<keyword evidence="5" id="KW-0645">Protease</keyword>
<dbReference type="GO" id="GO:0006508">
    <property type="term" value="P:proteolysis"/>
    <property type="evidence" value="ECO:0007669"/>
    <property type="project" value="UniProtKB-KW"/>
</dbReference>
<dbReference type="CDD" id="cd03141">
    <property type="entry name" value="GATase1_Hsp31_like"/>
    <property type="match status" value="1"/>
</dbReference>
<evidence type="ECO:0000256" key="1">
    <source>
        <dbReference type="ARBA" id="ARBA00023016"/>
    </source>
</evidence>
<proteinExistence type="inferred from homology"/>
<accession>A0A1G7Z3Q9</accession>
<dbReference type="EMBL" id="FNCS01000017">
    <property type="protein sequence ID" value="SDH03391.1"/>
    <property type="molecule type" value="Genomic_DNA"/>
</dbReference>
<keyword evidence="6" id="KW-1185">Reference proteome</keyword>
<keyword evidence="2" id="KW-0456">Lyase</keyword>
<dbReference type="STRING" id="440168.SAMN04487974_11750"/>
<dbReference type="Gene3D" id="3.40.50.880">
    <property type="match status" value="1"/>
</dbReference>
<organism evidence="5 6">
    <name type="scientific">Pelagibacterium luteolum</name>
    <dbReference type="NCBI Taxonomy" id="440168"/>
    <lineage>
        <taxon>Bacteria</taxon>
        <taxon>Pseudomonadati</taxon>
        <taxon>Pseudomonadota</taxon>
        <taxon>Alphaproteobacteria</taxon>
        <taxon>Hyphomicrobiales</taxon>
        <taxon>Devosiaceae</taxon>
        <taxon>Pelagibacterium</taxon>
    </lineage>
</organism>
<dbReference type="GO" id="GO:0019243">
    <property type="term" value="P:methylglyoxal catabolic process to D-lactate via S-lactoyl-glutathione"/>
    <property type="evidence" value="ECO:0007669"/>
    <property type="project" value="TreeGrafter"/>
</dbReference>
<feature type="domain" description="DJ-1/PfpI" evidence="4">
    <location>
        <begin position="69"/>
        <end position="227"/>
    </location>
</feature>
<dbReference type="GO" id="GO:0005737">
    <property type="term" value="C:cytoplasm"/>
    <property type="evidence" value="ECO:0007669"/>
    <property type="project" value="TreeGrafter"/>
</dbReference>
<dbReference type="InterPro" id="IPR002818">
    <property type="entry name" value="DJ-1/PfpI"/>
</dbReference>
<reference evidence="5 6" key="1">
    <citation type="submission" date="2016-10" db="EMBL/GenBank/DDBJ databases">
        <authorList>
            <person name="de Groot N.N."/>
        </authorList>
    </citation>
    <scope>NUCLEOTIDE SEQUENCE [LARGE SCALE GENOMIC DNA]</scope>
    <source>
        <strain evidence="5 6">CGMCC 1.10267</strain>
    </source>
</reference>
<dbReference type="PANTHER" id="PTHR48094">
    <property type="entry name" value="PROTEIN/NUCLEIC ACID DEGLYCASE DJ-1-RELATED"/>
    <property type="match status" value="1"/>
</dbReference>
<dbReference type="InterPro" id="IPR029062">
    <property type="entry name" value="Class_I_gatase-like"/>
</dbReference>
<dbReference type="InterPro" id="IPR050325">
    <property type="entry name" value="Prot/Nucl_acid_deglycase"/>
</dbReference>
<dbReference type="OrthoDB" id="9792284at2"/>
<protein>
    <submittedName>
        <fullName evidence="5">Putative intracellular protease/amidase</fullName>
    </submittedName>
</protein>
<evidence type="ECO:0000313" key="5">
    <source>
        <dbReference type="EMBL" id="SDH03391.1"/>
    </source>
</evidence>